<dbReference type="InterPro" id="IPR032707">
    <property type="entry name" value="MYCBPAP"/>
</dbReference>
<name>A0A9B0C2R3_BOMTE</name>
<dbReference type="Proteomes" id="UP000835206">
    <property type="component" value="Chromosome 15"/>
</dbReference>
<dbReference type="RefSeq" id="XP_003400977.2">
    <property type="nucleotide sequence ID" value="XM_003400929.2"/>
</dbReference>
<reference evidence="3" key="1">
    <citation type="submission" date="2025-08" db="UniProtKB">
        <authorList>
            <consortium name="RefSeq"/>
        </authorList>
    </citation>
    <scope>IDENTIFICATION</scope>
</reference>
<dbReference type="PANTHER" id="PTHR48421">
    <property type="entry name" value="MYCBP-ASSOCIATED PROTEIN"/>
    <property type="match status" value="1"/>
</dbReference>
<dbReference type="GeneID" id="100651263"/>
<dbReference type="OrthoDB" id="10263316at2759"/>
<keyword evidence="2" id="KW-1185">Reference proteome</keyword>
<feature type="compositionally biased region" description="Polar residues" evidence="1">
    <location>
        <begin position="559"/>
        <end position="568"/>
    </location>
</feature>
<sequence>MDYARKIGKSDEPKKWVKQFTTTVTTSDGLISPQSIFSEDRRLANWQRWLDRRAVQYKRITSTTGRHRNDQILNSCEKVRPLIEMRNLIDYATVPIPVIPDKYRGGTEFWRIPKTLPKRGPCLPDITFTPSKKELNVIPELTYVDLPELIEKEKDLIGLKSKEPSWARSRYLKRREKELSKEIAMLVPKQPETKDLIIRNSISAIKEPFARIPPITVSDAEGKERDAGFCCDRYSEQAIVLKIQDREIVWQNQVSSRQKRAESDPITWNLTFYGKINERTEKDIVFENKGNRVIVYQWRDATFQSNVIPSAKRTSSFFFNKTKGVILPGQIVKLKIWYLGMSYVSTEFWKLTTDPILRSSPLVFRFWGCAETPNVLPVNFRPVRIVDKYLNRCIRNTVIRQIINDIMENVSFARHPEPAYGCLFLESELFAVQNSLCFYNPTLLIEFHKIYYNATNQTKHRWNMLLDDIREILLKIKQPERRNTILSQFAELYKECLEPSLYRSMRYNKYEMIYNLLCSFFNLFEIESELARNAYLVNEYKETPGMAPQMSYTMSMNASQPSVKSNNWRNKRGRKSSIRSQNSQVRTITEQRTCTVPADDSLYKEIFFIRIYELLGETITRIFASIESFDNLNERDK</sequence>
<feature type="region of interest" description="Disordered" evidence="1">
    <location>
        <begin position="559"/>
        <end position="586"/>
    </location>
</feature>
<evidence type="ECO:0000313" key="2">
    <source>
        <dbReference type="Proteomes" id="UP000835206"/>
    </source>
</evidence>
<proteinExistence type="predicted"/>
<protein>
    <submittedName>
        <fullName evidence="3">MYCBP-associated protein-like</fullName>
    </submittedName>
</protein>
<dbReference type="AlphaFoldDB" id="A0A9B0C2R3"/>
<evidence type="ECO:0000256" key="1">
    <source>
        <dbReference type="SAM" id="MobiDB-lite"/>
    </source>
</evidence>
<organism evidence="2 3">
    <name type="scientific">Bombus terrestris</name>
    <name type="common">Buff-tailed bumblebee</name>
    <name type="synonym">Apis terrestris</name>
    <dbReference type="NCBI Taxonomy" id="30195"/>
    <lineage>
        <taxon>Eukaryota</taxon>
        <taxon>Metazoa</taxon>
        <taxon>Ecdysozoa</taxon>
        <taxon>Arthropoda</taxon>
        <taxon>Hexapoda</taxon>
        <taxon>Insecta</taxon>
        <taxon>Pterygota</taxon>
        <taxon>Neoptera</taxon>
        <taxon>Endopterygota</taxon>
        <taxon>Hymenoptera</taxon>
        <taxon>Apocrita</taxon>
        <taxon>Aculeata</taxon>
        <taxon>Apoidea</taxon>
        <taxon>Anthophila</taxon>
        <taxon>Apidae</taxon>
        <taxon>Bombus</taxon>
        <taxon>Bombus</taxon>
    </lineage>
</organism>
<dbReference type="Pfam" id="PF14646">
    <property type="entry name" value="MYCBPAP"/>
    <property type="match status" value="1"/>
</dbReference>
<accession>A0A9B0C2R3</accession>
<dbReference type="PANTHER" id="PTHR48421:SF1">
    <property type="entry name" value="MYCBP-ASSOCIATED PROTEIN"/>
    <property type="match status" value="1"/>
</dbReference>
<gene>
    <name evidence="3" type="primary">LOC100651263</name>
</gene>
<evidence type="ECO:0000313" key="3">
    <source>
        <dbReference type="RefSeq" id="XP_003400977.2"/>
    </source>
</evidence>
<dbReference type="KEGG" id="bter:100651263"/>